<reference evidence="4 5" key="1">
    <citation type="submission" date="2016-02" db="EMBL/GenBank/DDBJ databases">
        <title>Draft genome sequence of Thermodesulfatator sp. S606.</title>
        <authorList>
            <person name="Lai Q."/>
            <person name="Cao J."/>
            <person name="Dupont S."/>
            <person name="Shao Z."/>
            <person name="Jebbar M."/>
            <person name="Alain K."/>
        </authorList>
    </citation>
    <scope>NUCLEOTIDE SEQUENCE [LARGE SCALE GENOMIC DNA]</scope>
    <source>
        <strain evidence="4 5">S606</strain>
    </source>
</reference>
<evidence type="ECO:0000256" key="2">
    <source>
        <dbReference type="ARBA" id="ARBA00023239"/>
    </source>
</evidence>
<dbReference type="EMBL" id="LSFI01000048">
    <property type="protein sequence ID" value="OAG26953.1"/>
    <property type="molecule type" value="Genomic_DNA"/>
</dbReference>
<comment type="similarity">
    <text evidence="1">Belongs to the class-I fumarase family.</text>
</comment>
<dbReference type="SUPFAM" id="SSF117457">
    <property type="entry name" value="FumA C-terminal domain-like"/>
    <property type="match status" value="1"/>
</dbReference>
<dbReference type="InterPro" id="IPR036660">
    <property type="entry name" value="Fe-S_hydroAse_TtdB_cat_sf"/>
</dbReference>
<dbReference type="PANTHER" id="PTHR43351">
    <property type="entry name" value="L(+)-TARTRATE DEHYDRATASE SUBUNIT BETA"/>
    <property type="match status" value="1"/>
</dbReference>
<name>A0A177E4Q8_9BACT</name>
<dbReference type="Proteomes" id="UP000076964">
    <property type="component" value="Unassembled WGS sequence"/>
</dbReference>
<organism evidence="4 5">
    <name type="scientific">Thermodesulfatator autotrophicus</name>
    <dbReference type="NCBI Taxonomy" id="1795632"/>
    <lineage>
        <taxon>Bacteria</taxon>
        <taxon>Pseudomonadati</taxon>
        <taxon>Thermodesulfobacteriota</taxon>
        <taxon>Thermodesulfobacteria</taxon>
        <taxon>Thermodesulfobacteriales</taxon>
        <taxon>Thermodesulfatatoraceae</taxon>
        <taxon>Thermodesulfatator</taxon>
    </lineage>
</organism>
<dbReference type="OrthoDB" id="9798978at2"/>
<dbReference type="InterPro" id="IPR004647">
    <property type="entry name" value="Fe-S_hydro-lyase_TtdB-typ_cat"/>
</dbReference>
<keyword evidence="2" id="KW-0456">Lyase</keyword>
<proteinExistence type="inferred from homology"/>
<dbReference type="STRING" id="1795632.TH606_09525"/>
<protein>
    <submittedName>
        <fullName evidence="4">Fumarate hydratase</fullName>
    </submittedName>
</protein>
<dbReference type="Pfam" id="PF05683">
    <property type="entry name" value="Fumerase_C"/>
    <property type="match status" value="1"/>
</dbReference>
<dbReference type="PANTHER" id="PTHR43351:SF2">
    <property type="entry name" value="L(+)-TARTRATE DEHYDRATASE SUBUNIT BETA-RELATED"/>
    <property type="match status" value="1"/>
</dbReference>
<gene>
    <name evidence="4" type="ORF">TH606_09525</name>
</gene>
<evidence type="ECO:0000256" key="1">
    <source>
        <dbReference type="ARBA" id="ARBA00008876"/>
    </source>
</evidence>
<evidence type="ECO:0000313" key="5">
    <source>
        <dbReference type="Proteomes" id="UP000076964"/>
    </source>
</evidence>
<evidence type="ECO:0000313" key="4">
    <source>
        <dbReference type="EMBL" id="OAG26953.1"/>
    </source>
</evidence>
<dbReference type="GO" id="GO:0016836">
    <property type="term" value="F:hydro-lyase activity"/>
    <property type="evidence" value="ECO:0007669"/>
    <property type="project" value="InterPro"/>
</dbReference>
<sequence length="190" mass="20970">MEKKISFPLKDKRVLEELHAGDFIFISGTLLAARDQTHRKLLELLEKERPLPVSLSGQCIYYVGPTPAPPGKPIGSAGPTTSYRMDAYTPALLAQGVCATMGKGKRSQTVKEALLKHKAIYLATFGGAGAYLSRCIKEVRPLAFEELGPEALLELKVEDFPAVVINDLYGRDFYEESQEEWAKILAGERT</sequence>
<accession>A0A177E4Q8</accession>
<evidence type="ECO:0000259" key="3">
    <source>
        <dbReference type="Pfam" id="PF05683"/>
    </source>
</evidence>
<comment type="caution">
    <text evidence="4">The sequence shown here is derived from an EMBL/GenBank/DDBJ whole genome shotgun (WGS) entry which is preliminary data.</text>
</comment>
<feature type="domain" description="Fe-S hydro-lyase tartrate dehydratase beta-type catalytic" evidence="3">
    <location>
        <begin position="12"/>
        <end position="176"/>
    </location>
</feature>
<dbReference type="NCBIfam" id="TIGR00723">
    <property type="entry name" value="ttdB_fumA_fumB"/>
    <property type="match status" value="1"/>
</dbReference>
<keyword evidence="5" id="KW-1185">Reference proteome</keyword>
<dbReference type="Gene3D" id="3.20.130.10">
    <property type="entry name" value="Fe-S hydro-lyase, tartrate dehydratase beta-type, catalytic domain"/>
    <property type="match status" value="1"/>
</dbReference>
<dbReference type="AlphaFoldDB" id="A0A177E4Q8"/>